<dbReference type="EMBL" id="NXAO01000003">
    <property type="protein sequence ID" value="PHO16604.1"/>
    <property type="molecule type" value="Genomic_DNA"/>
</dbReference>
<evidence type="ECO:0000256" key="4">
    <source>
        <dbReference type="ARBA" id="ARBA00012030"/>
    </source>
</evidence>
<accession>A0A347TPE3</accession>
<dbReference type="NCBIfam" id="NF003588">
    <property type="entry name" value="PRK05254.1-1"/>
    <property type="match status" value="1"/>
</dbReference>
<dbReference type="Proteomes" id="UP000224740">
    <property type="component" value="Unassembled WGS sequence"/>
</dbReference>
<evidence type="ECO:0000313" key="15">
    <source>
        <dbReference type="Proteomes" id="UP000224740"/>
    </source>
</evidence>
<dbReference type="RefSeq" id="WP_099309937.1">
    <property type="nucleotide sequence ID" value="NZ_CP032101.1"/>
</dbReference>
<dbReference type="KEGG" id="amar:AMRN_2778"/>
<dbReference type="SMART" id="SM00987">
    <property type="entry name" value="UreE_C"/>
    <property type="match status" value="1"/>
</dbReference>
<keyword evidence="6 9" id="KW-0227">DNA damage</keyword>
<keyword evidence="15" id="KW-1185">Reference proteome</keyword>
<dbReference type="Gene3D" id="3.40.470.10">
    <property type="entry name" value="Uracil-DNA glycosylase-like domain"/>
    <property type="match status" value="1"/>
</dbReference>
<evidence type="ECO:0000256" key="6">
    <source>
        <dbReference type="ARBA" id="ARBA00022763"/>
    </source>
</evidence>
<dbReference type="EC" id="3.2.2.27" evidence="4 9"/>
<dbReference type="NCBIfam" id="NF003591">
    <property type="entry name" value="PRK05254.1-4"/>
    <property type="match status" value="1"/>
</dbReference>
<evidence type="ECO:0000259" key="12">
    <source>
        <dbReference type="SMART" id="SM00986"/>
    </source>
</evidence>
<evidence type="ECO:0000256" key="2">
    <source>
        <dbReference type="ARBA" id="ARBA00002631"/>
    </source>
</evidence>
<sequence length="216" mass="24838">MNSWKEIIDDEMSKDYYKKLEEQIDKRYKTTIVFPEKKNIFKAFSLTNFDDLKVVILGQDPYHGEKQAQGLAFSTPSNIKNPPSMVNILKEIKEDLQNDSICKDGDLTSWAKQGVLLLNTILTVEKSKPKSHHKLGWEIFTDNIIKYINENCKDVIFLLWGAPAISKSKLIDTSKHYILTAPHPSPLSAYRGFFGCKHFSKANEILKSKNKQTILW</sequence>
<dbReference type="InterPro" id="IPR005122">
    <property type="entry name" value="Uracil-DNA_glycosylase-like"/>
</dbReference>
<dbReference type="PANTHER" id="PTHR11264:SF0">
    <property type="entry name" value="URACIL-DNA GLYCOSYLASE"/>
    <property type="match status" value="1"/>
</dbReference>
<dbReference type="InterPro" id="IPR018085">
    <property type="entry name" value="Ura-DNA_Glyclase_AS"/>
</dbReference>
<dbReference type="GO" id="GO:0097510">
    <property type="term" value="P:base-excision repair, AP site formation via deaminated base removal"/>
    <property type="evidence" value="ECO:0007669"/>
    <property type="project" value="TreeGrafter"/>
</dbReference>
<reference evidence="15" key="1">
    <citation type="submission" date="2017-09" db="EMBL/GenBank/DDBJ databases">
        <title>Arcobacter canalis sp. nov., a new species isolated from a water canal contaminated with urban sewage.</title>
        <authorList>
            <person name="Perez-Cataluna A."/>
            <person name="Salas-Masso N."/>
            <person name="Figueras M.J."/>
        </authorList>
    </citation>
    <scope>NUCLEOTIDE SEQUENCE [LARGE SCALE GENOMIC DNA]</scope>
    <source>
        <strain evidence="15">CECT 7727</strain>
    </source>
</reference>
<dbReference type="EMBL" id="CP032101">
    <property type="protein sequence ID" value="AXX88471.1"/>
    <property type="molecule type" value="Genomic_DNA"/>
</dbReference>
<dbReference type="Proteomes" id="UP000264693">
    <property type="component" value="Chromosome"/>
</dbReference>
<dbReference type="PROSITE" id="PS00130">
    <property type="entry name" value="U_DNA_GLYCOSYLASE"/>
    <property type="match status" value="1"/>
</dbReference>
<evidence type="ECO:0000256" key="8">
    <source>
        <dbReference type="ARBA" id="ARBA00023204"/>
    </source>
</evidence>
<dbReference type="HAMAP" id="MF_00148">
    <property type="entry name" value="UDG"/>
    <property type="match status" value="1"/>
</dbReference>
<evidence type="ECO:0000313" key="13">
    <source>
        <dbReference type="EMBL" id="AXX88471.1"/>
    </source>
</evidence>
<evidence type="ECO:0000313" key="16">
    <source>
        <dbReference type="Proteomes" id="UP000264693"/>
    </source>
</evidence>
<comment type="subcellular location">
    <subcellularLocation>
        <location evidence="9">Cytoplasm</location>
    </subcellularLocation>
</comment>
<reference evidence="13 16" key="3">
    <citation type="submission" date="2018-08" db="EMBL/GenBank/DDBJ databases">
        <title>Complete genome of the Arcobacter marinus type strain JCM 15502.</title>
        <authorList>
            <person name="Miller W.G."/>
            <person name="Yee E."/>
            <person name="Huynh S."/>
            <person name="Parker C.T."/>
        </authorList>
    </citation>
    <scope>NUCLEOTIDE SEQUENCE [LARGE SCALE GENOMIC DNA]</scope>
    <source>
        <strain evidence="13 16">JCM 15502</strain>
    </source>
</reference>
<dbReference type="PANTHER" id="PTHR11264">
    <property type="entry name" value="URACIL-DNA GLYCOSYLASE"/>
    <property type="match status" value="1"/>
</dbReference>
<keyword evidence="13" id="KW-0326">Glycosidase</keyword>
<evidence type="ECO:0000256" key="9">
    <source>
        <dbReference type="HAMAP-Rule" id="MF_00148"/>
    </source>
</evidence>
<gene>
    <name evidence="9 13" type="primary">ung</name>
    <name evidence="13" type="ORF">AMRN_2778</name>
    <name evidence="14" type="ORF">CPH92_00895</name>
</gene>
<evidence type="ECO:0000256" key="10">
    <source>
        <dbReference type="PROSITE-ProRule" id="PRU10072"/>
    </source>
</evidence>
<proteinExistence type="inferred from homology"/>
<feature type="domain" description="Uracil-DNA glycosylase-like" evidence="12">
    <location>
        <begin position="45"/>
        <end position="206"/>
    </location>
</feature>
<keyword evidence="8 9" id="KW-0234">DNA repair</keyword>
<dbReference type="NCBIfam" id="NF003592">
    <property type="entry name" value="PRK05254.1-5"/>
    <property type="match status" value="1"/>
</dbReference>
<organism evidence="13 16">
    <name type="scientific">Malaciobacter marinus</name>
    <dbReference type="NCBI Taxonomy" id="505249"/>
    <lineage>
        <taxon>Bacteria</taxon>
        <taxon>Pseudomonadati</taxon>
        <taxon>Campylobacterota</taxon>
        <taxon>Epsilonproteobacteria</taxon>
        <taxon>Campylobacterales</taxon>
        <taxon>Arcobacteraceae</taxon>
        <taxon>Malaciobacter</taxon>
    </lineage>
</organism>
<comment type="catalytic activity">
    <reaction evidence="1 9 11">
        <text>Hydrolyzes single-stranded DNA or mismatched double-stranded DNA and polynucleotides, releasing free uracil.</text>
        <dbReference type="EC" id="3.2.2.27"/>
    </reaction>
</comment>
<evidence type="ECO:0000256" key="5">
    <source>
        <dbReference type="ARBA" id="ARBA00018429"/>
    </source>
</evidence>
<dbReference type="InterPro" id="IPR036895">
    <property type="entry name" value="Uracil-DNA_glycosylase-like_sf"/>
</dbReference>
<evidence type="ECO:0000256" key="11">
    <source>
        <dbReference type="RuleBase" id="RU003780"/>
    </source>
</evidence>
<dbReference type="GO" id="GO:0005737">
    <property type="term" value="C:cytoplasm"/>
    <property type="evidence" value="ECO:0007669"/>
    <property type="project" value="UniProtKB-SubCell"/>
</dbReference>
<keyword evidence="9" id="KW-0963">Cytoplasm</keyword>
<dbReference type="CDD" id="cd10027">
    <property type="entry name" value="UDG-F1-like"/>
    <property type="match status" value="1"/>
</dbReference>
<dbReference type="SUPFAM" id="SSF52141">
    <property type="entry name" value="Uracil-DNA glycosylase-like"/>
    <property type="match status" value="1"/>
</dbReference>
<evidence type="ECO:0000313" key="14">
    <source>
        <dbReference type="EMBL" id="PHO16604.1"/>
    </source>
</evidence>
<evidence type="ECO:0000256" key="7">
    <source>
        <dbReference type="ARBA" id="ARBA00022801"/>
    </source>
</evidence>
<dbReference type="NCBIfam" id="NF003589">
    <property type="entry name" value="PRK05254.1-2"/>
    <property type="match status" value="1"/>
</dbReference>
<dbReference type="GO" id="GO:0004844">
    <property type="term" value="F:uracil DNA N-glycosylase activity"/>
    <property type="evidence" value="ECO:0007669"/>
    <property type="project" value="UniProtKB-UniRule"/>
</dbReference>
<dbReference type="InterPro" id="IPR002043">
    <property type="entry name" value="UDG_fam1"/>
</dbReference>
<evidence type="ECO:0000256" key="1">
    <source>
        <dbReference type="ARBA" id="ARBA00001400"/>
    </source>
</evidence>
<dbReference type="Pfam" id="PF03167">
    <property type="entry name" value="UDG"/>
    <property type="match status" value="1"/>
</dbReference>
<dbReference type="SMART" id="SM00986">
    <property type="entry name" value="UDG"/>
    <property type="match status" value="1"/>
</dbReference>
<comment type="similarity">
    <text evidence="3 9 11">Belongs to the uracil-DNA glycosylase (UDG) superfamily. UNG family.</text>
</comment>
<comment type="function">
    <text evidence="2 9 11">Excises uracil residues from the DNA which can arise as a result of misincorporation of dUMP residues by DNA polymerase or due to deamination of cytosine.</text>
</comment>
<reference evidence="14" key="2">
    <citation type="submission" date="2017-09" db="EMBL/GenBank/DDBJ databases">
        <authorList>
            <person name="Perez-Cataluna A."/>
            <person name="Figueras M.J."/>
            <person name="Salas-Masso N."/>
        </authorList>
    </citation>
    <scope>NUCLEOTIDE SEQUENCE</scope>
    <source>
        <strain evidence="14">CECT 7727</strain>
    </source>
</reference>
<dbReference type="FunFam" id="3.40.470.10:FF:000001">
    <property type="entry name" value="Uracil-DNA glycosylase"/>
    <property type="match status" value="1"/>
</dbReference>
<dbReference type="NCBIfam" id="TIGR00628">
    <property type="entry name" value="ung"/>
    <property type="match status" value="1"/>
</dbReference>
<feature type="active site" description="Proton acceptor" evidence="9 10">
    <location>
        <position position="60"/>
    </location>
</feature>
<evidence type="ECO:0000256" key="3">
    <source>
        <dbReference type="ARBA" id="ARBA00008184"/>
    </source>
</evidence>
<dbReference type="AlphaFoldDB" id="A0A347TPE3"/>
<protein>
    <recommendedName>
        <fullName evidence="5 9">Uracil-DNA glycosylase</fullName>
        <shortName evidence="9">UDG</shortName>
        <ecNumber evidence="4 9">3.2.2.27</ecNumber>
    </recommendedName>
</protein>
<keyword evidence="7 9" id="KW-0378">Hydrolase</keyword>
<name>A0A347TPE3_9BACT</name>